<evidence type="ECO:0000313" key="2">
    <source>
        <dbReference type="Proteomes" id="UP000054047"/>
    </source>
</evidence>
<reference evidence="1 2" key="1">
    <citation type="submission" date="2013-12" db="EMBL/GenBank/DDBJ databases">
        <title>Draft genome of the parsitic nematode Ancylostoma duodenale.</title>
        <authorList>
            <person name="Mitreva M."/>
        </authorList>
    </citation>
    <scope>NUCLEOTIDE SEQUENCE [LARGE SCALE GENOMIC DNA]</scope>
    <source>
        <strain evidence="1 2">Zhejiang</strain>
    </source>
</reference>
<dbReference type="PANTHER" id="PTHR46901:SF2">
    <property type="entry name" value="GH04942P"/>
    <property type="match status" value="1"/>
</dbReference>
<evidence type="ECO:0000313" key="1">
    <source>
        <dbReference type="EMBL" id="KIH43447.1"/>
    </source>
</evidence>
<protein>
    <submittedName>
        <fullName evidence="1">Uncharacterized protein</fullName>
    </submittedName>
</protein>
<sequence>MPKSDVILDQFQTINLGEVEKRRCISYFVAFRHHSLNDNQLVAFGPDICLPMRDLVPFLSLAFLAVGDAHVALTFPEARYPPLDFLDTSRTSGPCGVPVPRRR</sequence>
<dbReference type="Proteomes" id="UP000054047">
    <property type="component" value="Unassembled WGS sequence"/>
</dbReference>
<dbReference type="OrthoDB" id="188511at2759"/>
<keyword evidence="2" id="KW-1185">Reference proteome</keyword>
<organism evidence="1 2">
    <name type="scientific">Ancylostoma duodenale</name>
    <dbReference type="NCBI Taxonomy" id="51022"/>
    <lineage>
        <taxon>Eukaryota</taxon>
        <taxon>Metazoa</taxon>
        <taxon>Ecdysozoa</taxon>
        <taxon>Nematoda</taxon>
        <taxon>Chromadorea</taxon>
        <taxon>Rhabditida</taxon>
        <taxon>Rhabditina</taxon>
        <taxon>Rhabditomorpha</taxon>
        <taxon>Strongyloidea</taxon>
        <taxon>Ancylostomatidae</taxon>
        <taxon>Ancylostomatinae</taxon>
        <taxon>Ancylostoma</taxon>
    </lineage>
</organism>
<name>A0A0C2C1K4_9BILA</name>
<proteinExistence type="predicted"/>
<dbReference type="AlphaFoldDB" id="A0A0C2C1K4"/>
<dbReference type="EMBL" id="KN785730">
    <property type="protein sequence ID" value="KIH43447.1"/>
    <property type="molecule type" value="Genomic_DNA"/>
</dbReference>
<accession>A0A0C2C1K4</accession>
<gene>
    <name evidence="1" type="ORF">ANCDUO_26546</name>
</gene>
<dbReference type="PANTHER" id="PTHR46901">
    <property type="entry name" value="GH04942P"/>
    <property type="match status" value="1"/>
</dbReference>